<reference evidence="2" key="1">
    <citation type="journal article" date="2020" name="G3 (Bethesda)">
        <title>High-Quality Assemblies for Three Invasive Social Wasps from the &lt;i&gt;Vespula&lt;/i&gt; Genus.</title>
        <authorList>
            <person name="Harrop T.W.R."/>
            <person name="Guhlin J."/>
            <person name="McLaughlin G.M."/>
            <person name="Permina E."/>
            <person name="Stockwell P."/>
            <person name="Gilligan J."/>
            <person name="Le Lec M.F."/>
            <person name="Gruber M.A.M."/>
            <person name="Quinn O."/>
            <person name="Lovegrove M."/>
            <person name="Duncan E.J."/>
            <person name="Remnant E.J."/>
            <person name="Van Eeckhoven J."/>
            <person name="Graham B."/>
            <person name="Knapp R.A."/>
            <person name="Langford K.W."/>
            <person name="Kronenberg Z."/>
            <person name="Press M.O."/>
            <person name="Eacker S.M."/>
            <person name="Wilson-Rankin E.E."/>
            <person name="Purcell J."/>
            <person name="Lester P.J."/>
            <person name="Dearden P.K."/>
        </authorList>
    </citation>
    <scope>NUCLEOTIDE SEQUENCE</scope>
    <source>
        <strain evidence="2">Volc-1</strain>
    </source>
</reference>
<feature type="compositionally biased region" description="Acidic residues" evidence="1">
    <location>
        <begin position="65"/>
        <end position="81"/>
    </location>
</feature>
<evidence type="ECO:0000313" key="2">
    <source>
        <dbReference type="EMBL" id="KAF7437864.1"/>
    </source>
</evidence>
<name>A0A834PDR7_VESPE</name>
<dbReference type="EMBL" id="JACSDY010000001">
    <property type="protein sequence ID" value="KAF7437864.1"/>
    <property type="molecule type" value="Genomic_DNA"/>
</dbReference>
<sequence length="100" mass="11836">MADRTFRAILPIRADSGQTFFPEQHLERRIVRNISNYMLLEQVTEEEEKEEEEEEQQQQQQQQEKEEEEEEEEEEVGEDEATVGRVPAKATRRLAAQSRS</sequence>
<comment type="caution">
    <text evidence="2">The sequence shown here is derived from an EMBL/GenBank/DDBJ whole genome shotgun (WGS) entry which is preliminary data.</text>
</comment>
<protein>
    <submittedName>
        <fullName evidence="2">Uncharacterized protein</fullName>
    </submittedName>
</protein>
<gene>
    <name evidence="2" type="ORF">H0235_000255</name>
</gene>
<evidence type="ECO:0000313" key="3">
    <source>
        <dbReference type="Proteomes" id="UP000600918"/>
    </source>
</evidence>
<accession>A0A834PDR7</accession>
<dbReference type="Proteomes" id="UP000600918">
    <property type="component" value="Unassembled WGS sequence"/>
</dbReference>
<feature type="compositionally biased region" description="Acidic residues" evidence="1">
    <location>
        <begin position="43"/>
        <end position="56"/>
    </location>
</feature>
<keyword evidence="3" id="KW-1185">Reference proteome</keyword>
<dbReference type="AlphaFoldDB" id="A0A834PDR7"/>
<feature type="region of interest" description="Disordered" evidence="1">
    <location>
        <begin position="42"/>
        <end position="100"/>
    </location>
</feature>
<evidence type="ECO:0000256" key="1">
    <source>
        <dbReference type="SAM" id="MobiDB-lite"/>
    </source>
</evidence>
<proteinExistence type="predicted"/>
<organism evidence="2 3">
    <name type="scientific">Vespula pensylvanica</name>
    <name type="common">Western yellow jacket</name>
    <name type="synonym">Wasp</name>
    <dbReference type="NCBI Taxonomy" id="30213"/>
    <lineage>
        <taxon>Eukaryota</taxon>
        <taxon>Metazoa</taxon>
        <taxon>Ecdysozoa</taxon>
        <taxon>Arthropoda</taxon>
        <taxon>Hexapoda</taxon>
        <taxon>Insecta</taxon>
        <taxon>Pterygota</taxon>
        <taxon>Neoptera</taxon>
        <taxon>Endopterygota</taxon>
        <taxon>Hymenoptera</taxon>
        <taxon>Apocrita</taxon>
        <taxon>Aculeata</taxon>
        <taxon>Vespoidea</taxon>
        <taxon>Vespidae</taxon>
        <taxon>Vespinae</taxon>
        <taxon>Vespula</taxon>
    </lineage>
</organism>